<keyword evidence="2" id="KW-1185">Reference proteome</keyword>
<sequence length="344" mass="39039">MGKRGVVAHPYSKGFADFSHNQEGVSGIFALKFDRVNQVEVKTRFSWRLRIQEVREFVKRFVADFAANQGTQWKFFSQLFLPNSIFERKEYVIEEPGANAPRADKDKFKKHMDDMLDVGCLMLATMTPELQKQHKNMVAYEMIQNLKEIYEGSPVGAHVIKMMGYIQTLEKLGFPLKDELATDVVLQSLSDSFNQFVLNFNMNEINKTLPQLLGMLRTAEGNMKKSGSKSILMVHKDKEKGKKVAKTKGNCKTKPKEKNALKPKGGISKEEKCFHCDKPGQWKRNYPIYLDEVKKAKAVGASILGIYVIDVNMLTSTYWVLDTGCGSHICTSVQGLHKTRNLAK</sequence>
<comment type="caution">
    <text evidence="1">The sequence shown here is derived from an EMBL/GenBank/DDBJ whole genome shotgun (WGS) entry which is preliminary data.</text>
</comment>
<gene>
    <name evidence="1" type="ORF">V6N12_016839</name>
</gene>
<evidence type="ECO:0008006" key="3">
    <source>
        <dbReference type="Google" id="ProtNLM"/>
    </source>
</evidence>
<accession>A0ABR2BPA8</accession>
<dbReference type="Pfam" id="PF01021">
    <property type="entry name" value="TYA"/>
    <property type="match status" value="1"/>
</dbReference>
<name>A0ABR2BPA8_9ROSI</name>
<organism evidence="1 2">
    <name type="scientific">Hibiscus sabdariffa</name>
    <name type="common">roselle</name>
    <dbReference type="NCBI Taxonomy" id="183260"/>
    <lineage>
        <taxon>Eukaryota</taxon>
        <taxon>Viridiplantae</taxon>
        <taxon>Streptophyta</taxon>
        <taxon>Embryophyta</taxon>
        <taxon>Tracheophyta</taxon>
        <taxon>Spermatophyta</taxon>
        <taxon>Magnoliopsida</taxon>
        <taxon>eudicotyledons</taxon>
        <taxon>Gunneridae</taxon>
        <taxon>Pentapetalae</taxon>
        <taxon>rosids</taxon>
        <taxon>malvids</taxon>
        <taxon>Malvales</taxon>
        <taxon>Malvaceae</taxon>
        <taxon>Malvoideae</taxon>
        <taxon>Hibiscus</taxon>
    </lineage>
</organism>
<dbReference type="Proteomes" id="UP001472677">
    <property type="component" value="Unassembled WGS sequence"/>
</dbReference>
<reference evidence="1 2" key="1">
    <citation type="journal article" date="2024" name="G3 (Bethesda)">
        <title>Genome assembly of Hibiscus sabdariffa L. provides insights into metabolisms of medicinal natural products.</title>
        <authorList>
            <person name="Kim T."/>
        </authorList>
    </citation>
    <scope>NUCLEOTIDE SEQUENCE [LARGE SCALE GENOMIC DNA]</scope>
    <source>
        <strain evidence="1">TK-2024</strain>
        <tissue evidence="1">Old leaves</tissue>
    </source>
</reference>
<protein>
    <recommendedName>
        <fullName evidence="3">Polyprotein</fullName>
    </recommendedName>
</protein>
<dbReference type="EMBL" id="JBBPBM010000095">
    <property type="protein sequence ID" value="KAK8508995.1"/>
    <property type="molecule type" value="Genomic_DNA"/>
</dbReference>
<dbReference type="InterPro" id="IPR015820">
    <property type="entry name" value="TYA"/>
</dbReference>
<evidence type="ECO:0000313" key="1">
    <source>
        <dbReference type="EMBL" id="KAK8508995.1"/>
    </source>
</evidence>
<evidence type="ECO:0000313" key="2">
    <source>
        <dbReference type="Proteomes" id="UP001472677"/>
    </source>
</evidence>
<proteinExistence type="predicted"/>